<dbReference type="RefSeq" id="WP_013702458.1">
    <property type="nucleotide sequence ID" value="NC_015385.1"/>
</dbReference>
<sequence length="256" mass="28688">MKLKKKIVLMGKLLFFAFAIIFSGCKEKDVPSIKIASDDSIEIQPRESFSELKENFWTSENGLVCVLIGYGFNDDDFVKKAINSLEKKFGLTENGGLVLPIVFPDDLHGRISSLRDIIEKNNVHGIVLLGAPENTHSPLARIKEEWDGNPPFNVFSIFPQDDVLGQEFTCNFVIDHEYTAGIQFGDEENKNEADDTLALLISAVEYAAELPFVLPQDSDLYYHVQAVAGKRKVARYVDSETGIQSRNHFVILNSVE</sequence>
<dbReference type="OrthoDB" id="357391at2"/>
<dbReference type="EMBL" id="CP002631">
    <property type="protein sequence ID" value="AEB15206.1"/>
    <property type="molecule type" value="Genomic_DNA"/>
</dbReference>
<evidence type="ECO:0000313" key="1">
    <source>
        <dbReference type="EMBL" id="AEB15206.1"/>
    </source>
</evidence>
<name>F2NWL7_TRES6</name>
<dbReference type="AlphaFoldDB" id="F2NWL7"/>
<accession>F2NWL7</accession>
<protein>
    <recommendedName>
        <fullName evidence="3">Lipoprotein</fullName>
    </recommendedName>
</protein>
<organism evidence="1 2">
    <name type="scientific">Treponema succinifaciens (strain ATCC 33096 / DSM 2489 / 6091)</name>
    <dbReference type="NCBI Taxonomy" id="869209"/>
    <lineage>
        <taxon>Bacteria</taxon>
        <taxon>Pseudomonadati</taxon>
        <taxon>Spirochaetota</taxon>
        <taxon>Spirochaetia</taxon>
        <taxon>Spirochaetales</taxon>
        <taxon>Treponemataceae</taxon>
        <taxon>Treponema</taxon>
    </lineage>
</organism>
<dbReference type="Proteomes" id="UP000006852">
    <property type="component" value="Chromosome"/>
</dbReference>
<gene>
    <name evidence="1" type="ordered locus">Tresu_2343</name>
</gene>
<dbReference type="PROSITE" id="PS51257">
    <property type="entry name" value="PROKAR_LIPOPROTEIN"/>
    <property type="match status" value="1"/>
</dbReference>
<reference evidence="1 2" key="1">
    <citation type="journal article" date="2011" name="Stand. Genomic Sci.">
        <title>Complete genome sequence of Treponema succinifaciens type strain (6091).</title>
        <authorList>
            <person name="Han C."/>
            <person name="Gronow S."/>
            <person name="Teshima H."/>
            <person name="Lapidus A."/>
            <person name="Nolan M."/>
            <person name="Lucas S."/>
            <person name="Hammon N."/>
            <person name="Deshpande S."/>
            <person name="Cheng J.F."/>
            <person name="Zeytun A."/>
            <person name="Tapia R."/>
            <person name="Goodwin L."/>
            <person name="Pitluck S."/>
            <person name="Liolios K."/>
            <person name="Pagani I."/>
            <person name="Ivanova N."/>
            <person name="Mavromatis K."/>
            <person name="Mikhailova N."/>
            <person name="Huntemann M."/>
            <person name="Pati A."/>
            <person name="Chen A."/>
            <person name="Palaniappan K."/>
            <person name="Land M."/>
            <person name="Hauser L."/>
            <person name="Brambilla E.M."/>
            <person name="Rohde M."/>
            <person name="Goker M."/>
            <person name="Woyke T."/>
            <person name="Bristow J."/>
            <person name="Eisen J.A."/>
            <person name="Markowitz V."/>
            <person name="Hugenholtz P."/>
            <person name="Kyrpides N.C."/>
            <person name="Klenk H.P."/>
            <person name="Detter J.C."/>
        </authorList>
    </citation>
    <scope>NUCLEOTIDE SEQUENCE [LARGE SCALE GENOMIC DNA]</scope>
    <source>
        <strain evidence="2">ATCC 33096 / DSM 2489 / 6091</strain>
    </source>
</reference>
<proteinExistence type="predicted"/>
<dbReference type="KEGG" id="tsu:Tresu_2343"/>
<evidence type="ECO:0008006" key="3">
    <source>
        <dbReference type="Google" id="ProtNLM"/>
    </source>
</evidence>
<dbReference type="HOGENOM" id="CLU_1085623_0_0_12"/>
<reference evidence="2" key="2">
    <citation type="submission" date="2011-04" db="EMBL/GenBank/DDBJ databases">
        <title>The complete genome of chromosome of Treponema succinifaciens DSM 2489.</title>
        <authorList>
            <person name="Lucas S."/>
            <person name="Copeland A."/>
            <person name="Lapidus A."/>
            <person name="Bruce D."/>
            <person name="Goodwin L."/>
            <person name="Pitluck S."/>
            <person name="Peters L."/>
            <person name="Kyrpides N."/>
            <person name="Mavromatis K."/>
            <person name="Ivanova N."/>
            <person name="Ovchinnikova G."/>
            <person name="Teshima H."/>
            <person name="Detter J.C."/>
            <person name="Tapia R."/>
            <person name="Han C."/>
            <person name="Land M."/>
            <person name="Hauser L."/>
            <person name="Markowitz V."/>
            <person name="Cheng J.-F."/>
            <person name="Hugenholtz P."/>
            <person name="Woyke T."/>
            <person name="Wu D."/>
            <person name="Gronow S."/>
            <person name="Wellnitz S."/>
            <person name="Brambilla E."/>
            <person name="Klenk H.-P."/>
            <person name="Eisen J.A."/>
        </authorList>
    </citation>
    <scope>NUCLEOTIDE SEQUENCE [LARGE SCALE GENOMIC DNA]</scope>
    <source>
        <strain evidence="2">ATCC 33096 / DSM 2489 / 6091</strain>
    </source>
</reference>
<keyword evidence="2" id="KW-1185">Reference proteome</keyword>
<dbReference type="GeneID" id="302999454"/>
<dbReference type="STRING" id="869209.Tresu_2343"/>
<evidence type="ECO:0000313" key="2">
    <source>
        <dbReference type="Proteomes" id="UP000006852"/>
    </source>
</evidence>
<dbReference type="eggNOG" id="ENOG5030TF0">
    <property type="taxonomic scope" value="Bacteria"/>
</dbReference>